<dbReference type="Gene3D" id="3.10.180.10">
    <property type="entry name" value="2,3-Dihydroxybiphenyl 1,2-Dioxygenase, domain 1"/>
    <property type="match status" value="1"/>
</dbReference>
<dbReference type="OrthoDB" id="1645442at2"/>
<dbReference type="Proteomes" id="UP000031488">
    <property type="component" value="Unassembled WGS sequence"/>
</dbReference>
<dbReference type="PROSITE" id="PS51819">
    <property type="entry name" value="VOC"/>
    <property type="match status" value="1"/>
</dbReference>
<evidence type="ECO:0000259" key="1">
    <source>
        <dbReference type="PROSITE" id="PS51819"/>
    </source>
</evidence>
<dbReference type="InterPro" id="IPR029068">
    <property type="entry name" value="Glyas_Bleomycin-R_OHBP_Dase"/>
</dbReference>
<keyword evidence="3" id="KW-1185">Reference proteome</keyword>
<feature type="domain" description="VOC" evidence="1">
    <location>
        <begin position="12"/>
        <end position="149"/>
    </location>
</feature>
<dbReference type="PANTHER" id="PTHR35908">
    <property type="entry name" value="HYPOTHETICAL FUSION PROTEIN"/>
    <property type="match status" value="1"/>
</dbReference>
<protein>
    <submittedName>
        <fullName evidence="2">Glyoxalase-like domain containing protein</fullName>
    </submittedName>
</protein>
<organism evidence="2 3">
    <name type="scientific">Brevibacterium linens</name>
    <dbReference type="NCBI Taxonomy" id="1703"/>
    <lineage>
        <taxon>Bacteria</taxon>
        <taxon>Bacillati</taxon>
        <taxon>Actinomycetota</taxon>
        <taxon>Actinomycetes</taxon>
        <taxon>Micrococcales</taxon>
        <taxon>Brevibacteriaceae</taxon>
        <taxon>Brevibacterium</taxon>
    </lineage>
</organism>
<accession>A0A0B9A5N8</accession>
<evidence type="ECO:0000313" key="3">
    <source>
        <dbReference type="Proteomes" id="UP000031488"/>
    </source>
</evidence>
<dbReference type="InterPro" id="IPR037523">
    <property type="entry name" value="VOC_core"/>
</dbReference>
<dbReference type="CDD" id="cd06587">
    <property type="entry name" value="VOC"/>
    <property type="match status" value="1"/>
</dbReference>
<evidence type="ECO:0000313" key="2">
    <source>
        <dbReference type="EMBL" id="KHS50733.1"/>
    </source>
</evidence>
<dbReference type="RefSeq" id="WP_052240119.1">
    <property type="nucleotide sequence ID" value="NZ_JTJZ01000022.1"/>
</dbReference>
<name>A0A0B9A5N8_BRELN</name>
<dbReference type="Pfam" id="PF18029">
    <property type="entry name" value="Glyoxalase_6"/>
    <property type="match status" value="1"/>
</dbReference>
<dbReference type="AlphaFoldDB" id="A0A0B9A5N8"/>
<dbReference type="PATRIC" id="fig|1703.6.peg.2753"/>
<reference evidence="2 3" key="1">
    <citation type="submission" date="2014-11" db="EMBL/GenBank/DDBJ databases">
        <title>Draft Genome Sequence of Brevibacterium linens AE038-8.</title>
        <authorList>
            <person name="Maizel D."/>
            <person name="Utturkar S.M."/>
            <person name="Brown S.D."/>
            <person name="Ferrero M."/>
            <person name="Rosen B.P."/>
        </authorList>
    </citation>
    <scope>NUCLEOTIDE SEQUENCE [LARGE SCALE GENOMIC DNA]</scope>
    <source>
        <strain evidence="2 3">AE038-8</strain>
    </source>
</reference>
<dbReference type="PANTHER" id="PTHR35908:SF1">
    <property type="entry name" value="CONSERVED PROTEIN"/>
    <property type="match status" value="1"/>
</dbReference>
<dbReference type="EMBL" id="JTJZ01000022">
    <property type="protein sequence ID" value="KHS50733.1"/>
    <property type="molecule type" value="Genomic_DNA"/>
</dbReference>
<dbReference type="SUPFAM" id="SSF54593">
    <property type="entry name" value="Glyoxalase/Bleomycin resistance protein/Dihydroxybiphenyl dioxygenase"/>
    <property type="match status" value="1"/>
</dbReference>
<comment type="caution">
    <text evidence="2">The sequence shown here is derived from an EMBL/GenBank/DDBJ whole genome shotgun (WGS) entry which is preliminary data.</text>
</comment>
<gene>
    <name evidence="2" type="ORF">AE0388_2805</name>
</gene>
<dbReference type="InterPro" id="IPR041581">
    <property type="entry name" value="Glyoxalase_6"/>
</dbReference>
<sequence>MTGEAEDTGFPELLHTVIDTTEPRMLAEFYRQMLGYVYRPGDAPTDGRSSGTSAEPEVPDWLVLTDASGNRKLAFQLVDRLEPTTWPATDIPMQMHLDLTVPNRTMLERQLQRAEDLGAELRVDRTDDEDEPLYVFTDPSGHPFCIFVA</sequence>
<proteinExistence type="predicted"/>